<gene>
    <name evidence="1" type="ORF">Vadar_017631</name>
</gene>
<dbReference type="Proteomes" id="UP000828048">
    <property type="component" value="Chromosome 11"/>
</dbReference>
<keyword evidence="2" id="KW-1185">Reference proteome</keyword>
<sequence>MAVGMSITSEGGEYNGRITSFVVLSCMMAATGGIIFGYDIGISGGVTSMEPFLKRFFPEVYSKMKEDTKISNYCKYDSQLLTLFTSSLYVAGFVASFFASPVTIAFGRKPSILVGGLAFLAGSALGGAALNLYTLILGRFVLGVGVAFAYQSVPLYLSEMAPFRHRGVINNGFQVSLNIGVLSANLINYGTAKIKAGWGWRVSLAVGAVPAAIITLGALFLPETPISLIQRNKNHQKAELMLQRVRGTEDVQAELHDLIKASEISKTIKNPFWKILDKKYRPQFVMAIAIPFLTQVTGINIVAFYAPIIFRTIGLGETAALISTIVIGVVGICGTFVSMLIVDKFGRRVLFMVGGIQMFISLIVVGSITATQLGNHGGLNKVYGFVVLLFICTYVSGFTLSWGPLSVLVPSEIFPLEIRSAGQSVNVAVCFLFIVVISQTFLAMLCHLKSGSFFFFGGWVAVMTVFVYLFLPETKNVPIEQMDKVWREHWFWKRIVGEEHEVSKMEEKE</sequence>
<protein>
    <submittedName>
        <fullName evidence="1">Uncharacterized protein</fullName>
    </submittedName>
</protein>
<evidence type="ECO:0000313" key="2">
    <source>
        <dbReference type="Proteomes" id="UP000828048"/>
    </source>
</evidence>
<organism evidence="1 2">
    <name type="scientific">Vaccinium darrowii</name>
    <dbReference type="NCBI Taxonomy" id="229202"/>
    <lineage>
        <taxon>Eukaryota</taxon>
        <taxon>Viridiplantae</taxon>
        <taxon>Streptophyta</taxon>
        <taxon>Embryophyta</taxon>
        <taxon>Tracheophyta</taxon>
        <taxon>Spermatophyta</taxon>
        <taxon>Magnoliopsida</taxon>
        <taxon>eudicotyledons</taxon>
        <taxon>Gunneridae</taxon>
        <taxon>Pentapetalae</taxon>
        <taxon>asterids</taxon>
        <taxon>Ericales</taxon>
        <taxon>Ericaceae</taxon>
        <taxon>Vaccinioideae</taxon>
        <taxon>Vaccinieae</taxon>
        <taxon>Vaccinium</taxon>
    </lineage>
</organism>
<evidence type="ECO:0000313" key="1">
    <source>
        <dbReference type="EMBL" id="KAH7854771.1"/>
    </source>
</evidence>
<comment type="caution">
    <text evidence="1">The sequence shown here is derived from an EMBL/GenBank/DDBJ whole genome shotgun (WGS) entry which is preliminary data.</text>
</comment>
<reference evidence="1 2" key="1">
    <citation type="journal article" date="2021" name="Hortic Res">
        <title>High-quality reference genome and annotation aids understanding of berry development for evergreen blueberry (Vaccinium darrowii).</title>
        <authorList>
            <person name="Yu J."/>
            <person name="Hulse-Kemp A.M."/>
            <person name="Babiker E."/>
            <person name="Staton M."/>
        </authorList>
    </citation>
    <scope>NUCLEOTIDE SEQUENCE [LARGE SCALE GENOMIC DNA]</scope>
    <source>
        <strain evidence="2">cv. NJ 8807/NJ 8810</strain>
        <tissue evidence="1">Young leaf</tissue>
    </source>
</reference>
<proteinExistence type="predicted"/>
<name>A0ACB7YMD4_9ERIC</name>
<dbReference type="EMBL" id="CM037161">
    <property type="protein sequence ID" value="KAH7854771.1"/>
    <property type="molecule type" value="Genomic_DNA"/>
</dbReference>
<accession>A0ACB7YMD4</accession>